<dbReference type="InterPro" id="IPR020843">
    <property type="entry name" value="ER"/>
</dbReference>
<dbReference type="SMART" id="SM00829">
    <property type="entry name" value="PKS_ER"/>
    <property type="match status" value="1"/>
</dbReference>
<dbReference type="PANTHER" id="PTHR44573:SF1">
    <property type="entry name" value="NADPH-DEPENDENT ALKENAL_ONE OXIDOREDUCTASE, CHLOROPLASTIC"/>
    <property type="match status" value="1"/>
</dbReference>
<evidence type="ECO:0000313" key="3">
    <source>
        <dbReference type="EMBL" id="TVY39762.1"/>
    </source>
</evidence>
<comment type="caution">
    <text evidence="3">The sequence shown here is derived from an EMBL/GenBank/DDBJ whole genome shotgun (WGS) entry which is preliminary data.</text>
</comment>
<dbReference type="Proteomes" id="UP000462212">
    <property type="component" value="Unassembled WGS sequence"/>
</dbReference>
<gene>
    <name evidence="3" type="primary">EO_1</name>
    <name evidence="3" type="ORF">LSUB1_G003351</name>
</gene>
<dbReference type="SUPFAM" id="SSF51735">
    <property type="entry name" value="NAD(P)-binding Rossmann-fold domains"/>
    <property type="match status" value="1"/>
</dbReference>
<evidence type="ECO:0000256" key="1">
    <source>
        <dbReference type="ARBA" id="ARBA00023002"/>
    </source>
</evidence>
<dbReference type="Pfam" id="PF13602">
    <property type="entry name" value="ADH_zinc_N_2"/>
    <property type="match status" value="1"/>
</dbReference>
<dbReference type="InterPro" id="IPR036291">
    <property type="entry name" value="NAD(P)-bd_dom_sf"/>
</dbReference>
<dbReference type="InterPro" id="IPR011032">
    <property type="entry name" value="GroES-like_sf"/>
</dbReference>
<dbReference type="InterPro" id="IPR013154">
    <property type="entry name" value="ADH-like_N"/>
</dbReference>
<sequence>MTTSSIPKTMRSLCIRRFGTPSKWEIADLPTPKITRGDKVLVKVHAAAINPTDIGAARGKYWPAFNVPLPYKIGYDLAGVVVERGGEVTKFNVGDEVFCCLPFKDREKYGTGAVSEYALLTETLVVSRPRNLNFVEAASIPMVALTALQMLDKVPGGVQGKTVFIPAGLSGVGSAAVQMAKNAYGAEKVITTVSTRKIPMIDGFMSKGVVDETIDYTKVNPAKIIPDNSIDVMIDSIGATFSSLALLKEGGMIVACAGPPSSGRNLRNISTDVPFLIEKILDFVNGIVRWWIGRYQVKFDTVLMKSNGSELERIKTWVEEGKLRPVVGKVLKFADLEGIKEECGRIMKGRGGIGKVVIDIIAD</sequence>
<dbReference type="Pfam" id="PF08240">
    <property type="entry name" value="ADH_N"/>
    <property type="match status" value="1"/>
</dbReference>
<protein>
    <submittedName>
        <fullName evidence="3">2-methylene-furan-3-one reductase</fullName>
    </submittedName>
</protein>
<evidence type="ECO:0000313" key="4">
    <source>
        <dbReference type="Proteomes" id="UP000462212"/>
    </source>
</evidence>
<dbReference type="CDD" id="cd05289">
    <property type="entry name" value="MDR_like_2"/>
    <property type="match status" value="1"/>
</dbReference>
<organism evidence="3 4">
    <name type="scientific">Lachnellula subtilissima</name>
    <dbReference type="NCBI Taxonomy" id="602034"/>
    <lineage>
        <taxon>Eukaryota</taxon>
        <taxon>Fungi</taxon>
        <taxon>Dikarya</taxon>
        <taxon>Ascomycota</taxon>
        <taxon>Pezizomycotina</taxon>
        <taxon>Leotiomycetes</taxon>
        <taxon>Helotiales</taxon>
        <taxon>Lachnaceae</taxon>
        <taxon>Lachnellula</taxon>
    </lineage>
</organism>
<dbReference type="InterPro" id="IPR044626">
    <property type="entry name" value="AOR-like"/>
</dbReference>
<reference evidence="3 4" key="1">
    <citation type="submission" date="2018-05" db="EMBL/GenBank/DDBJ databases">
        <title>Genome sequencing and assembly of the regulated plant pathogen Lachnellula willkommii and related sister species for the development of diagnostic species identification markers.</title>
        <authorList>
            <person name="Giroux E."/>
            <person name="Bilodeau G."/>
        </authorList>
    </citation>
    <scope>NUCLEOTIDE SEQUENCE [LARGE SCALE GENOMIC DNA]</scope>
    <source>
        <strain evidence="3 4">CBS 197.66</strain>
    </source>
</reference>
<proteinExistence type="predicted"/>
<dbReference type="OrthoDB" id="3509362at2759"/>
<dbReference type="SUPFAM" id="SSF50129">
    <property type="entry name" value="GroES-like"/>
    <property type="match status" value="1"/>
</dbReference>
<keyword evidence="4" id="KW-1185">Reference proteome</keyword>
<accession>A0A8H8RRT8</accession>
<keyword evidence="1" id="KW-0560">Oxidoreductase</keyword>
<dbReference type="Gene3D" id="3.40.50.720">
    <property type="entry name" value="NAD(P)-binding Rossmann-like Domain"/>
    <property type="match status" value="1"/>
</dbReference>
<evidence type="ECO:0000259" key="2">
    <source>
        <dbReference type="SMART" id="SM00829"/>
    </source>
</evidence>
<dbReference type="PANTHER" id="PTHR44573">
    <property type="entry name" value="NADPH-DEPENDENT ALKENAL/ONE OXIDOREDUCTASE, CHLOROPLASTIC"/>
    <property type="match status" value="1"/>
</dbReference>
<feature type="domain" description="Enoyl reductase (ER)" evidence="2">
    <location>
        <begin position="19"/>
        <end position="358"/>
    </location>
</feature>
<dbReference type="Gene3D" id="3.90.180.10">
    <property type="entry name" value="Medium-chain alcohol dehydrogenases, catalytic domain"/>
    <property type="match status" value="1"/>
</dbReference>
<name>A0A8H8RRT8_9HELO</name>
<dbReference type="AlphaFoldDB" id="A0A8H8RRT8"/>
<dbReference type="GO" id="GO:0016628">
    <property type="term" value="F:oxidoreductase activity, acting on the CH-CH group of donors, NAD or NADP as acceptor"/>
    <property type="evidence" value="ECO:0007669"/>
    <property type="project" value="InterPro"/>
</dbReference>
<dbReference type="EMBL" id="QGMJ01000212">
    <property type="protein sequence ID" value="TVY39762.1"/>
    <property type="molecule type" value="Genomic_DNA"/>
</dbReference>